<keyword evidence="2" id="KW-1185">Reference proteome</keyword>
<reference evidence="1 2" key="1">
    <citation type="journal article" date="2019" name="Int. J. Syst. Evol. Microbiol.">
        <title>The Global Catalogue of Microorganisms (GCM) 10K type strain sequencing project: providing services to taxonomists for standard genome sequencing and annotation.</title>
        <authorList>
            <consortium name="The Broad Institute Genomics Platform"/>
            <consortium name="The Broad Institute Genome Sequencing Center for Infectious Disease"/>
            <person name="Wu L."/>
            <person name="Ma J."/>
        </authorList>
    </citation>
    <scope>NUCLEOTIDE SEQUENCE [LARGE SCALE GENOMIC DNA]</scope>
    <source>
        <strain evidence="1 2">SKJ47</strain>
    </source>
</reference>
<dbReference type="PROSITE" id="PS51257">
    <property type="entry name" value="PROKAR_LIPOPROTEIN"/>
    <property type="match status" value="1"/>
</dbReference>
<name>A0ABD5UZ97_9EURY</name>
<evidence type="ECO:0000313" key="1">
    <source>
        <dbReference type="EMBL" id="MFC6892632.1"/>
    </source>
</evidence>
<proteinExistence type="predicted"/>
<accession>A0ABD5UZ97</accession>
<evidence type="ECO:0008006" key="3">
    <source>
        <dbReference type="Google" id="ProtNLM"/>
    </source>
</evidence>
<sequence>MTASRRRFLAGLCPVAFASLGGCLGSVGRFGDGSGSEDGENGGVTVHDVTVRPAVVALDSPDSYGVYGDRNEQYLIADVETADPGAYPADGFAIGTPDGTHPATAGIGEDPWSLPGFGDAYGLPESDPAARGWIAVPLSKPLSGAEDARLVRPDGEHALPEAARARLVRPPTDFEVSFEAPESVSIGGTVTARVTVSNVGDVDGTFVAALNRRGPRIAYAPAEAIAISVPAGEIAVRKFEFPVSDPEIADLEDPSMRLDLRWRDGDRTRETTIEAGGSA</sequence>
<comment type="caution">
    <text evidence="1">The sequence shown here is derived from an EMBL/GenBank/DDBJ whole genome shotgun (WGS) entry which is preliminary data.</text>
</comment>
<organism evidence="1 2">
    <name type="scientific">Halopenitus salinus</name>
    <dbReference type="NCBI Taxonomy" id="1198295"/>
    <lineage>
        <taxon>Archaea</taxon>
        <taxon>Methanobacteriati</taxon>
        <taxon>Methanobacteriota</taxon>
        <taxon>Stenosarchaea group</taxon>
        <taxon>Halobacteria</taxon>
        <taxon>Halobacteriales</taxon>
        <taxon>Haloferacaceae</taxon>
        <taxon>Halopenitus</taxon>
    </lineage>
</organism>
<gene>
    <name evidence="1" type="ORF">ACFQE9_08440</name>
</gene>
<dbReference type="Proteomes" id="UP001596296">
    <property type="component" value="Unassembled WGS sequence"/>
</dbReference>
<dbReference type="EMBL" id="JBHSXL010000008">
    <property type="protein sequence ID" value="MFC6892632.1"/>
    <property type="molecule type" value="Genomic_DNA"/>
</dbReference>
<dbReference type="RefSeq" id="WP_379743187.1">
    <property type="nucleotide sequence ID" value="NZ_JBHSVN010000001.1"/>
</dbReference>
<protein>
    <recommendedName>
        <fullName evidence="3">CARDB protein</fullName>
    </recommendedName>
</protein>
<evidence type="ECO:0000313" key="2">
    <source>
        <dbReference type="Proteomes" id="UP001596296"/>
    </source>
</evidence>
<dbReference type="AlphaFoldDB" id="A0ABD5UZ97"/>